<organism evidence="1">
    <name type="scientific">Ornithinibacillus sp. 4-3</name>
    <dbReference type="NCBI Taxonomy" id="3231488"/>
    <lineage>
        <taxon>Bacteria</taxon>
        <taxon>Bacillati</taxon>
        <taxon>Bacillota</taxon>
        <taxon>Bacilli</taxon>
        <taxon>Bacillales</taxon>
        <taxon>Bacillaceae</taxon>
        <taxon>Ornithinibacillus</taxon>
    </lineage>
</organism>
<proteinExistence type="predicted"/>
<dbReference type="SFLD" id="SFLDS00003">
    <property type="entry name" value="Haloacid_Dehalogenase"/>
    <property type="match status" value="1"/>
</dbReference>
<dbReference type="PANTHER" id="PTHR46191">
    <property type="match status" value="1"/>
</dbReference>
<gene>
    <name evidence="1" type="ORF">AB4Y30_16100</name>
</gene>
<dbReference type="Pfam" id="PF13419">
    <property type="entry name" value="HAD_2"/>
    <property type="match status" value="1"/>
</dbReference>
<dbReference type="Gene3D" id="3.40.50.1000">
    <property type="entry name" value="HAD superfamily/HAD-like"/>
    <property type="match status" value="1"/>
</dbReference>
<dbReference type="RefSeq" id="WP_368653196.1">
    <property type="nucleotide sequence ID" value="NZ_CP162599.1"/>
</dbReference>
<dbReference type="EC" id="3.1.3.-" evidence="1"/>
<dbReference type="InterPro" id="IPR041492">
    <property type="entry name" value="HAD_2"/>
</dbReference>
<keyword evidence="1" id="KW-0378">Hydrolase</keyword>
<accession>A0AB39HMU3</accession>
<name>A0AB39HMU3_9BACI</name>
<sequence length="234" mass="27195">MTSYIWFDLGYTLVYVDREEKYQQRLKQHGIDVSIEKLKLAFHMSDKYFMREFPGLLGKKHHLYAEDYHRILHQYLGLNEGLDFKRLSMPEEASKPKGNWVAFKDTIPTLKKLKEKGIGVGLISNWNLTAREVLKETNIYDYLDNIIISSEVNIEKPNEEIFKIAMKEANVSAEECIYIGDNYYDDVIGSRKVGMSSILINPYDRQGIEEIENVQIIANIKDLLPLLEPMPLSK</sequence>
<protein>
    <submittedName>
        <fullName evidence="1">HAD family hydrolase</fullName>
        <ecNumber evidence="1">3.1.3.-</ecNumber>
    </submittedName>
</protein>
<reference evidence="1" key="1">
    <citation type="submission" date="2024-07" db="EMBL/GenBank/DDBJ databases">
        <title>Halotolerant mesophilic bacterium Ornithinibacillus sp. 4-3, sp. nov., isolated from soil.</title>
        <authorList>
            <person name="Sidarenka A.V."/>
            <person name="Guliayeva D.E."/>
            <person name="Leanovich S.I."/>
            <person name="Hileuskaya K.S."/>
            <person name="Akhremchuk A.E."/>
            <person name="Sikolenko M.A."/>
            <person name="Valentovich L.N."/>
        </authorList>
    </citation>
    <scope>NUCLEOTIDE SEQUENCE</scope>
    <source>
        <strain evidence="1">4-3</strain>
    </source>
</reference>
<dbReference type="InterPro" id="IPR006439">
    <property type="entry name" value="HAD-SF_hydro_IA"/>
</dbReference>
<dbReference type="GO" id="GO:0016787">
    <property type="term" value="F:hydrolase activity"/>
    <property type="evidence" value="ECO:0007669"/>
    <property type="project" value="UniProtKB-KW"/>
</dbReference>
<dbReference type="AlphaFoldDB" id="A0AB39HMU3"/>
<dbReference type="EMBL" id="CP162599">
    <property type="protein sequence ID" value="XDK32508.1"/>
    <property type="molecule type" value="Genomic_DNA"/>
</dbReference>
<dbReference type="InterPro" id="IPR051828">
    <property type="entry name" value="HAD-like_hydrolase_domain"/>
</dbReference>
<dbReference type="InterPro" id="IPR036412">
    <property type="entry name" value="HAD-like_sf"/>
</dbReference>
<dbReference type="InterPro" id="IPR023214">
    <property type="entry name" value="HAD_sf"/>
</dbReference>
<dbReference type="PANTHER" id="PTHR46191:SF2">
    <property type="entry name" value="HALOACID DEHALOGENASE-LIKE HYDROLASE DOMAIN-CONTAINING PROTEIN 3"/>
    <property type="match status" value="1"/>
</dbReference>
<dbReference type="Gene3D" id="1.10.150.240">
    <property type="entry name" value="Putative phosphatase, domain 2"/>
    <property type="match status" value="1"/>
</dbReference>
<dbReference type="SFLD" id="SFLDG01129">
    <property type="entry name" value="C1.5:_HAD__Beta-PGM__Phosphata"/>
    <property type="match status" value="1"/>
</dbReference>
<dbReference type="SUPFAM" id="SSF56784">
    <property type="entry name" value="HAD-like"/>
    <property type="match status" value="1"/>
</dbReference>
<dbReference type="InterPro" id="IPR023198">
    <property type="entry name" value="PGP-like_dom2"/>
</dbReference>
<evidence type="ECO:0000313" key="1">
    <source>
        <dbReference type="EMBL" id="XDK32508.1"/>
    </source>
</evidence>
<dbReference type="NCBIfam" id="TIGR01549">
    <property type="entry name" value="HAD-SF-IA-v1"/>
    <property type="match status" value="1"/>
</dbReference>
<dbReference type="PRINTS" id="PR00413">
    <property type="entry name" value="HADHALOGNASE"/>
</dbReference>
<dbReference type="NCBIfam" id="TIGR01509">
    <property type="entry name" value="HAD-SF-IA-v3"/>
    <property type="match status" value="1"/>
</dbReference>